<feature type="region of interest" description="Disordered" evidence="1">
    <location>
        <begin position="129"/>
        <end position="153"/>
    </location>
</feature>
<dbReference type="OrthoDB" id="273771at2759"/>
<dbReference type="RefSeq" id="XP_018066574.1">
    <property type="nucleotide sequence ID" value="XM_018213404.1"/>
</dbReference>
<feature type="region of interest" description="Disordered" evidence="1">
    <location>
        <begin position="48"/>
        <end position="86"/>
    </location>
</feature>
<evidence type="ECO:0000313" key="3">
    <source>
        <dbReference type="Proteomes" id="UP000070700"/>
    </source>
</evidence>
<reference evidence="2 3" key="1">
    <citation type="submission" date="2015-10" db="EMBL/GenBank/DDBJ databases">
        <title>Full genome of DAOMC 229536 Phialocephala scopiformis, a fungal endophyte of spruce producing the potent anti-insectan compound rugulosin.</title>
        <authorList>
            <consortium name="DOE Joint Genome Institute"/>
            <person name="Walker A.K."/>
            <person name="Frasz S.L."/>
            <person name="Seifert K.A."/>
            <person name="Miller J.D."/>
            <person name="Mondo S.J."/>
            <person name="Labutti K."/>
            <person name="Lipzen A."/>
            <person name="Dockter R."/>
            <person name="Kennedy M."/>
            <person name="Grigoriev I.V."/>
            <person name="Spatafora J.W."/>
        </authorList>
    </citation>
    <scope>NUCLEOTIDE SEQUENCE [LARGE SCALE GENOMIC DNA]</scope>
    <source>
        <strain evidence="2 3">CBS 120377</strain>
    </source>
</reference>
<evidence type="ECO:0000256" key="1">
    <source>
        <dbReference type="SAM" id="MobiDB-lite"/>
    </source>
</evidence>
<dbReference type="GeneID" id="28823130"/>
<dbReference type="Proteomes" id="UP000070700">
    <property type="component" value="Unassembled WGS sequence"/>
</dbReference>
<protein>
    <submittedName>
        <fullName evidence="2">Uncharacterized protein</fullName>
    </submittedName>
</protein>
<accession>A0A194WX11</accession>
<proteinExistence type="predicted"/>
<dbReference type="KEGG" id="psco:LY89DRAFT_673995"/>
<keyword evidence="3" id="KW-1185">Reference proteome</keyword>
<gene>
    <name evidence="2" type="ORF">LY89DRAFT_673995</name>
</gene>
<dbReference type="STRING" id="149040.A0A194WX11"/>
<name>A0A194WX11_MOLSC</name>
<dbReference type="InParanoid" id="A0A194WX11"/>
<dbReference type="EMBL" id="KQ947425">
    <property type="protein sequence ID" value="KUJ12219.1"/>
    <property type="molecule type" value="Genomic_DNA"/>
</dbReference>
<sequence>MIFTIGSNHLEGTEANDLSWKACLGRSVLGYYENNPVEEVRNREDFAGPIEHPTSARPQVKLPGHWESTDATTVEGGGGGGLKDGEIDDAVQLDGTDLGDVELEDLLELEEEDGKLIVDTSVNEESLADFLRNAPPPPPEPTSVQGGPQRPSYEPAEILTHEWNKYRDTVIATAGVDQLIRNFYCFYKQTGQR</sequence>
<dbReference type="AlphaFoldDB" id="A0A194WX11"/>
<organism evidence="2 3">
    <name type="scientific">Mollisia scopiformis</name>
    <name type="common">Conifer needle endophyte fungus</name>
    <name type="synonym">Phialocephala scopiformis</name>
    <dbReference type="NCBI Taxonomy" id="149040"/>
    <lineage>
        <taxon>Eukaryota</taxon>
        <taxon>Fungi</taxon>
        <taxon>Dikarya</taxon>
        <taxon>Ascomycota</taxon>
        <taxon>Pezizomycotina</taxon>
        <taxon>Leotiomycetes</taxon>
        <taxon>Helotiales</taxon>
        <taxon>Mollisiaceae</taxon>
        <taxon>Mollisia</taxon>
    </lineage>
</organism>
<evidence type="ECO:0000313" key="2">
    <source>
        <dbReference type="EMBL" id="KUJ12219.1"/>
    </source>
</evidence>